<accession>A0ABV7YA51</accession>
<comment type="caution">
    <text evidence="1">The sequence shown here is derived from an EMBL/GenBank/DDBJ whole genome shotgun (WGS) entry which is preliminary data.</text>
</comment>
<name>A0ABV7YA51_9ACTN</name>
<sequence length="60" mass="6498">MLSVTTRQIEATIDTLNAILEDGVDDRAISPDDETALERVRTIVSGIYTHRLGSEGPPMG</sequence>
<dbReference type="EMBL" id="JBHRZH010000009">
    <property type="protein sequence ID" value="MFC3761613.1"/>
    <property type="molecule type" value="Genomic_DNA"/>
</dbReference>
<dbReference type="RefSeq" id="WP_205114156.1">
    <property type="nucleotide sequence ID" value="NZ_JAFBCM010000001.1"/>
</dbReference>
<protein>
    <submittedName>
        <fullName evidence="1">Uncharacterized protein</fullName>
    </submittedName>
</protein>
<organism evidence="1 2">
    <name type="scientific">Tenggerimyces flavus</name>
    <dbReference type="NCBI Taxonomy" id="1708749"/>
    <lineage>
        <taxon>Bacteria</taxon>
        <taxon>Bacillati</taxon>
        <taxon>Actinomycetota</taxon>
        <taxon>Actinomycetes</taxon>
        <taxon>Propionibacteriales</taxon>
        <taxon>Nocardioidaceae</taxon>
        <taxon>Tenggerimyces</taxon>
    </lineage>
</organism>
<reference evidence="2" key="1">
    <citation type="journal article" date="2019" name="Int. J. Syst. Evol. Microbiol.">
        <title>The Global Catalogue of Microorganisms (GCM) 10K type strain sequencing project: providing services to taxonomists for standard genome sequencing and annotation.</title>
        <authorList>
            <consortium name="The Broad Institute Genomics Platform"/>
            <consortium name="The Broad Institute Genome Sequencing Center for Infectious Disease"/>
            <person name="Wu L."/>
            <person name="Ma J."/>
        </authorList>
    </citation>
    <scope>NUCLEOTIDE SEQUENCE [LARGE SCALE GENOMIC DNA]</scope>
    <source>
        <strain evidence="2">CGMCC 4.7241</strain>
    </source>
</reference>
<evidence type="ECO:0000313" key="1">
    <source>
        <dbReference type="EMBL" id="MFC3761613.1"/>
    </source>
</evidence>
<keyword evidence="2" id="KW-1185">Reference proteome</keyword>
<evidence type="ECO:0000313" key="2">
    <source>
        <dbReference type="Proteomes" id="UP001595699"/>
    </source>
</evidence>
<gene>
    <name evidence="1" type="ORF">ACFOUW_12270</name>
</gene>
<dbReference type="Proteomes" id="UP001595699">
    <property type="component" value="Unassembled WGS sequence"/>
</dbReference>
<proteinExistence type="predicted"/>